<dbReference type="GO" id="GO:0051131">
    <property type="term" value="P:chaperone-mediated protein complex assembly"/>
    <property type="evidence" value="ECO:0007669"/>
    <property type="project" value="InterPro"/>
</dbReference>
<dbReference type="RefSeq" id="WP_034769269.1">
    <property type="nucleotide sequence ID" value="NZ_CCRF01000042.1"/>
</dbReference>
<dbReference type="GO" id="GO:0016530">
    <property type="term" value="F:metallochaperone activity"/>
    <property type="evidence" value="ECO:0007669"/>
    <property type="project" value="TreeGrafter"/>
</dbReference>
<dbReference type="GeneID" id="92960456"/>
<dbReference type="InterPro" id="IPR020945">
    <property type="entry name" value="DMSO/NO3_reduct_chaperone"/>
</dbReference>
<dbReference type="GO" id="GO:0042128">
    <property type="term" value="P:nitrate assimilation"/>
    <property type="evidence" value="ECO:0007669"/>
    <property type="project" value="UniProtKB-KW"/>
</dbReference>
<sequence>MNNEKRTILVISARLLDYPANGIKNLINDIEELVENLIAKTDVKEEIRQMYKPLSDFNDTEIQELYVETFDLKTKLGLYLTAHELGDSSRRGAALIKLQKIINQSGFERTGEELADYIPMLLEFLAVAPENHETNRLQKRLGVVINYMLENVNQQNPYGGIFKVLMKHVFPTPTKEEIEQLELGREEADLEELPYPIMYQ</sequence>
<dbReference type="InterPro" id="IPR036411">
    <property type="entry name" value="TorD-like_sf"/>
</dbReference>
<accession>A0A090ITW9</accession>
<dbReference type="NCBIfam" id="TIGR00684">
    <property type="entry name" value="narJ"/>
    <property type="match status" value="1"/>
</dbReference>
<protein>
    <submittedName>
        <fullName evidence="2">Nitrate reductase molybdenum cofactor assembly chaperone</fullName>
    </submittedName>
</protein>
<evidence type="ECO:0000256" key="1">
    <source>
        <dbReference type="ARBA" id="ARBA00023063"/>
    </source>
</evidence>
<name>A0A090ITW9_9BACI</name>
<dbReference type="GO" id="GO:0051082">
    <property type="term" value="F:unfolded protein binding"/>
    <property type="evidence" value="ECO:0007669"/>
    <property type="project" value="InterPro"/>
</dbReference>
<dbReference type="PATRIC" id="fig|35841.9.peg.3221"/>
<keyword evidence="1" id="KW-0534">Nitrate assimilation</keyword>
<evidence type="ECO:0000313" key="2">
    <source>
        <dbReference type="EMBL" id="CEE01142.1"/>
    </source>
</evidence>
<dbReference type="PANTHER" id="PTHR43680:SF2">
    <property type="entry name" value="NITRATE REDUCTASE MOLYBDENUM COFACTOR ASSEMBLY CHAPERONE NARJ"/>
    <property type="match status" value="1"/>
</dbReference>
<dbReference type="AlphaFoldDB" id="A0A090ITW9"/>
<evidence type="ECO:0000313" key="3">
    <source>
        <dbReference type="Proteomes" id="UP000040576"/>
    </source>
</evidence>
<organism evidence="2 3">
    <name type="scientific">Caldibacillus thermoamylovorans</name>
    <dbReference type="NCBI Taxonomy" id="35841"/>
    <lineage>
        <taxon>Bacteria</taxon>
        <taxon>Bacillati</taxon>
        <taxon>Bacillota</taxon>
        <taxon>Bacilli</taxon>
        <taxon>Bacillales</taxon>
        <taxon>Bacillaceae</taxon>
        <taxon>Caldibacillus</taxon>
    </lineage>
</organism>
<dbReference type="PANTHER" id="PTHR43680">
    <property type="entry name" value="NITRATE REDUCTASE MOLYBDENUM COFACTOR ASSEMBLY CHAPERONE"/>
    <property type="match status" value="1"/>
</dbReference>
<dbReference type="Proteomes" id="UP000040576">
    <property type="component" value="Unassembled WGS sequence"/>
</dbReference>
<keyword evidence="3" id="KW-1185">Reference proteome</keyword>
<dbReference type="SUPFAM" id="SSF89155">
    <property type="entry name" value="TorD-like"/>
    <property type="match status" value="1"/>
</dbReference>
<dbReference type="Pfam" id="PF02613">
    <property type="entry name" value="Nitrate_red_del"/>
    <property type="match status" value="1"/>
</dbReference>
<reference evidence="2 3" key="1">
    <citation type="submission" date="2014-07" db="EMBL/GenBank/DDBJ databases">
        <authorList>
            <person name="Wibberg Daniel"/>
        </authorList>
    </citation>
    <scope>NUCLEOTIDE SEQUENCE [LARGE SCALE GENOMIC DNA]</scope>
</reference>
<dbReference type="InterPro" id="IPR003765">
    <property type="entry name" value="NO3_reductase_chaperone_NarJ"/>
</dbReference>
<gene>
    <name evidence="2" type="ORF">BT1A1_1310</name>
</gene>
<dbReference type="EMBL" id="CCRF01000042">
    <property type="protein sequence ID" value="CEE01142.1"/>
    <property type="molecule type" value="Genomic_DNA"/>
</dbReference>
<proteinExistence type="predicted"/>